<feature type="chain" id="PRO_5047524423" evidence="7">
    <location>
        <begin position="25"/>
        <end position="582"/>
    </location>
</feature>
<feature type="domain" description="Sulfatase N-terminal" evidence="8">
    <location>
        <begin position="48"/>
        <end position="427"/>
    </location>
</feature>
<evidence type="ECO:0000313" key="10">
    <source>
        <dbReference type="Proteomes" id="UP000618818"/>
    </source>
</evidence>
<keyword evidence="6" id="KW-0106">Calcium</keyword>
<comment type="cofactor">
    <cofactor evidence="1">
        <name>Ca(2+)</name>
        <dbReference type="ChEBI" id="CHEBI:29108"/>
    </cofactor>
</comment>
<dbReference type="Gene3D" id="3.30.1120.10">
    <property type="match status" value="1"/>
</dbReference>
<reference evidence="9 10" key="1">
    <citation type="submission" date="2020-09" db="EMBL/GenBank/DDBJ databases">
        <title>novel species in genus Nocardioides.</title>
        <authorList>
            <person name="Zhang G."/>
        </authorList>
    </citation>
    <scope>NUCLEOTIDE SEQUENCE [LARGE SCALE GENOMIC DNA]</scope>
    <source>
        <strain evidence="9 10">KCTC 39551</strain>
    </source>
</reference>
<dbReference type="PROSITE" id="PS00149">
    <property type="entry name" value="SULFATASE_2"/>
    <property type="match status" value="1"/>
</dbReference>
<evidence type="ECO:0000256" key="4">
    <source>
        <dbReference type="ARBA" id="ARBA00022729"/>
    </source>
</evidence>
<sequence>MPSRKLLTAIAAPAVLTLASVAPALGGTQAGTASAAPAKAASSQAPRPNLVFVMADDLGWADLSSGLPNGGYANDYNETPQLDRLAAEGQSFTEAYASVQCSPTRTALHTGQYATRPTNNTYAVSGIAGLPSDPLLGAPHGRPEDGRSAVPVGYPTVGETLQGAGYATGYSGKFHVAGSAAEIVASHGFDENWGGSQNSHATYYFATNDQFNDSVSPSLDQFAADYTQDYVDENIAPYSHGVSDAQLDALVGTDKHVTDAQTDAAIDFIDRSKDEPFFAFVSEFAPHFPVNDAQARSDLLAKYRAKAPGSAPAKPSYAALTEAVDQSVARIVDYLETTPDPRNGGKPLADNTLVIFTSDNGGEEDPIDAGAYNGPLREDKGFMYEGGVRVPWIVWSGGSDLVRGGGRTNETIVNSTDLYTTLASYAQAELPAGVPLDGVDLKPAFSKGTTINRDHFHHVPGYVRFGGQVQSRPFSSVRDGRWKLYYEYTDGSFELYDLKADLGETTDLAADRPGQVHRLGQKLIAWLDETDAPLATLRQGQPPRVIEDVSGETYANGTITRRRGETITVTAGQPVPFVLPRP</sequence>
<dbReference type="SUPFAM" id="SSF53649">
    <property type="entry name" value="Alkaline phosphatase-like"/>
    <property type="match status" value="1"/>
</dbReference>
<dbReference type="InterPro" id="IPR000917">
    <property type="entry name" value="Sulfatase_N"/>
</dbReference>
<evidence type="ECO:0000259" key="8">
    <source>
        <dbReference type="Pfam" id="PF00884"/>
    </source>
</evidence>
<dbReference type="Proteomes" id="UP000618818">
    <property type="component" value="Unassembled WGS sequence"/>
</dbReference>
<evidence type="ECO:0000256" key="1">
    <source>
        <dbReference type="ARBA" id="ARBA00001913"/>
    </source>
</evidence>
<keyword evidence="4 7" id="KW-0732">Signal</keyword>
<comment type="similarity">
    <text evidence="2">Belongs to the sulfatase family.</text>
</comment>
<organism evidence="9 10">
    <name type="scientific">Nocardioides cavernae</name>
    <dbReference type="NCBI Taxonomy" id="1921566"/>
    <lineage>
        <taxon>Bacteria</taxon>
        <taxon>Bacillati</taxon>
        <taxon>Actinomycetota</taxon>
        <taxon>Actinomycetes</taxon>
        <taxon>Propionibacteriales</taxon>
        <taxon>Nocardioidaceae</taxon>
        <taxon>Nocardioides</taxon>
    </lineage>
</organism>
<evidence type="ECO:0000256" key="5">
    <source>
        <dbReference type="ARBA" id="ARBA00022801"/>
    </source>
</evidence>
<protein>
    <submittedName>
        <fullName evidence="9">Sulfatase</fullName>
    </submittedName>
</protein>
<dbReference type="InterPro" id="IPR024607">
    <property type="entry name" value="Sulfatase_CS"/>
</dbReference>
<dbReference type="Pfam" id="PF00884">
    <property type="entry name" value="Sulfatase"/>
    <property type="match status" value="1"/>
</dbReference>
<keyword evidence="3" id="KW-0479">Metal-binding</keyword>
<dbReference type="InterPro" id="IPR017850">
    <property type="entry name" value="Alkaline_phosphatase_core_sf"/>
</dbReference>
<evidence type="ECO:0000256" key="7">
    <source>
        <dbReference type="SAM" id="SignalP"/>
    </source>
</evidence>
<keyword evidence="10" id="KW-1185">Reference proteome</keyword>
<dbReference type="CDD" id="cd16144">
    <property type="entry name" value="ARS_like"/>
    <property type="match status" value="1"/>
</dbReference>
<dbReference type="InterPro" id="IPR050738">
    <property type="entry name" value="Sulfatase"/>
</dbReference>
<evidence type="ECO:0000256" key="3">
    <source>
        <dbReference type="ARBA" id="ARBA00022723"/>
    </source>
</evidence>
<name>A0ABR8NBD1_9ACTN</name>
<comment type="caution">
    <text evidence="9">The sequence shown here is derived from an EMBL/GenBank/DDBJ whole genome shotgun (WGS) entry which is preliminary data.</text>
</comment>
<evidence type="ECO:0000256" key="2">
    <source>
        <dbReference type="ARBA" id="ARBA00008779"/>
    </source>
</evidence>
<proteinExistence type="inferred from homology"/>
<dbReference type="PANTHER" id="PTHR42693">
    <property type="entry name" value="ARYLSULFATASE FAMILY MEMBER"/>
    <property type="match status" value="1"/>
</dbReference>
<evidence type="ECO:0000256" key="6">
    <source>
        <dbReference type="ARBA" id="ARBA00022837"/>
    </source>
</evidence>
<dbReference type="EMBL" id="JACXYZ010000001">
    <property type="protein sequence ID" value="MBD3924179.1"/>
    <property type="molecule type" value="Genomic_DNA"/>
</dbReference>
<gene>
    <name evidence="9" type="ORF">IEZ26_06065</name>
</gene>
<accession>A0ABR8NBD1</accession>
<keyword evidence="5" id="KW-0378">Hydrolase</keyword>
<feature type="signal peptide" evidence="7">
    <location>
        <begin position="1"/>
        <end position="24"/>
    </location>
</feature>
<dbReference type="PANTHER" id="PTHR42693:SF42">
    <property type="entry name" value="ARYLSULFATASE G"/>
    <property type="match status" value="1"/>
</dbReference>
<dbReference type="RefSeq" id="WP_191193968.1">
    <property type="nucleotide sequence ID" value="NZ_JACXYZ010000001.1"/>
</dbReference>
<evidence type="ECO:0000313" key="9">
    <source>
        <dbReference type="EMBL" id="MBD3924179.1"/>
    </source>
</evidence>
<dbReference type="Gene3D" id="3.40.720.10">
    <property type="entry name" value="Alkaline Phosphatase, subunit A"/>
    <property type="match status" value="1"/>
</dbReference>